<keyword evidence="4" id="KW-0255">Endonuclease</keyword>
<keyword evidence="3" id="KW-0540">Nuclease</keyword>
<keyword evidence="5 7" id="KW-0378">Hydrolase</keyword>
<organism evidence="7">
    <name type="scientific">hydrothermal vent metagenome</name>
    <dbReference type="NCBI Taxonomy" id="652676"/>
    <lineage>
        <taxon>unclassified sequences</taxon>
        <taxon>metagenomes</taxon>
        <taxon>ecological metagenomes</taxon>
    </lineage>
</organism>
<accession>A0A3B1ALW1</accession>
<evidence type="ECO:0000256" key="1">
    <source>
        <dbReference type="ARBA" id="ARBA00002663"/>
    </source>
</evidence>
<sequence length="133" mass="15328">MPRNTPVKHRAINGFSRRVRLLSSDDFQKVFKQTSYRSVDQRLTVLARQNQLGYARLGLAISKRTIKTAVGRNRVKRLVRESFRQHQQSLAGLDIVVLSRNAAPHASNSELVLALQTHWQRTTKQQAKRLEKQ</sequence>
<evidence type="ECO:0000256" key="5">
    <source>
        <dbReference type="ARBA" id="ARBA00022801"/>
    </source>
</evidence>
<dbReference type="InterPro" id="IPR020568">
    <property type="entry name" value="Ribosomal_Su5_D2-typ_SF"/>
</dbReference>
<evidence type="ECO:0000256" key="4">
    <source>
        <dbReference type="ARBA" id="ARBA00022759"/>
    </source>
</evidence>
<comment type="function">
    <text evidence="1">RNaseP catalyzes the removal of the 5'-leader sequence from pre-tRNA to produce the mature 5'-terminus. It can also cleave other RNA substrates such as 4.5S RNA. The protein component plays an auxiliary but essential role in vivo by binding to the 5'-leader sequence and broadening the substrate specificity of the ribozyme.</text>
</comment>
<gene>
    <name evidence="7" type="ORF">MNBD_GAMMA19-2287</name>
</gene>
<proteinExistence type="inferred from homology"/>
<dbReference type="AlphaFoldDB" id="A0A3B1ALW1"/>
<evidence type="ECO:0000313" key="7">
    <source>
        <dbReference type="EMBL" id="VAX02701.1"/>
    </source>
</evidence>
<dbReference type="GO" id="GO:0000049">
    <property type="term" value="F:tRNA binding"/>
    <property type="evidence" value="ECO:0007669"/>
    <property type="project" value="InterPro"/>
</dbReference>
<dbReference type="InterPro" id="IPR014721">
    <property type="entry name" value="Ribsml_uS5_D2-typ_fold_subgr"/>
</dbReference>
<name>A0A3B1ALW1_9ZZZZ</name>
<dbReference type="EMBL" id="UOFV01000341">
    <property type="protein sequence ID" value="VAX02701.1"/>
    <property type="molecule type" value="Genomic_DNA"/>
</dbReference>
<dbReference type="GO" id="GO:0042781">
    <property type="term" value="F:3'-tRNA processing endoribonuclease activity"/>
    <property type="evidence" value="ECO:0007669"/>
    <property type="project" value="TreeGrafter"/>
</dbReference>
<dbReference type="HAMAP" id="MF_00227">
    <property type="entry name" value="RNase_P"/>
    <property type="match status" value="1"/>
</dbReference>
<dbReference type="PANTHER" id="PTHR33992">
    <property type="entry name" value="RIBONUCLEASE P PROTEIN COMPONENT"/>
    <property type="match status" value="1"/>
</dbReference>
<dbReference type="InterPro" id="IPR020539">
    <property type="entry name" value="RNase_P_CS"/>
</dbReference>
<dbReference type="InterPro" id="IPR000100">
    <property type="entry name" value="RNase_P"/>
</dbReference>
<protein>
    <submittedName>
        <fullName evidence="7">Ribonuclease P protein component</fullName>
        <ecNumber evidence="7">3.1.26.5</ecNumber>
    </submittedName>
</protein>
<keyword evidence="2" id="KW-0819">tRNA processing</keyword>
<dbReference type="GO" id="GO:0004526">
    <property type="term" value="F:ribonuclease P activity"/>
    <property type="evidence" value="ECO:0007669"/>
    <property type="project" value="UniProtKB-EC"/>
</dbReference>
<evidence type="ECO:0000256" key="6">
    <source>
        <dbReference type="ARBA" id="ARBA00022884"/>
    </source>
</evidence>
<reference evidence="7" key="1">
    <citation type="submission" date="2018-06" db="EMBL/GenBank/DDBJ databases">
        <authorList>
            <person name="Zhirakovskaya E."/>
        </authorList>
    </citation>
    <scope>NUCLEOTIDE SEQUENCE</scope>
</reference>
<dbReference type="PANTHER" id="PTHR33992:SF1">
    <property type="entry name" value="RIBONUCLEASE P PROTEIN COMPONENT"/>
    <property type="match status" value="1"/>
</dbReference>
<keyword evidence="6" id="KW-0694">RNA-binding</keyword>
<dbReference type="Pfam" id="PF00825">
    <property type="entry name" value="Ribonuclease_P"/>
    <property type="match status" value="1"/>
</dbReference>
<dbReference type="PROSITE" id="PS00648">
    <property type="entry name" value="RIBONUCLEASE_P"/>
    <property type="match status" value="1"/>
</dbReference>
<dbReference type="EC" id="3.1.26.5" evidence="7"/>
<dbReference type="Gene3D" id="3.30.230.10">
    <property type="match status" value="1"/>
</dbReference>
<evidence type="ECO:0000256" key="2">
    <source>
        <dbReference type="ARBA" id="ARBA00022694"/>
    </source>
</evidence>
<dbReference type="SUPFAM" id="SSF54211">
    <property type="entry name" value="Ribosomal protein S5 domain 2-like"/>
    <property type="match status" value="1"/>
</dbReference>
<dbReference type="GO" id="GO:0030677">
    <property type="term" value="C:ribonuclease P complex"/>
    <property type="evidence" value="ECO:0007669"/>
    <property type="project" value="TreeGrafter"/>
</dbReference>
<dbReference type="NCBIfam" id="TIGR00188">
    <property type="entry name" value="rnpA"/>
    <property type="match status" value="1"/>
</dbReference>
<evidence type="ECO:0000256" key="3">
    <source>
        <dbReference type="ARBA" id="ARBA00022722"/>
    </source>
</evidence>